<gene>
    <name evidence="6" type="ORF">SAMN05660649_00667</name>
</gene>
<dbReference type="Pfam" id="PF10114">
    <property type="entry name" value="PocR"/>
    <property type="match status" value="1"/>
</dbReference>
<dbReference type="OrthoDB" id="9809348at2"/>
<evidence type="ECO:0000259" key="5">
    <source>
        <dbReference type="Pfam" id="PF10114"/>
    </source>
</evidence>
<feature type="domain" description="Histidine kinase/HSP90-like ATPase" evidence="2">
    <location>
        <begin position="431"/>
        <end position="534"/>
    </location>
</feature>
<dbReference type="InterPro" id="IPR036890">
    <property type="entry name" value="HATPase_C_sf"/>
</dbReference>
<dbReference type="SUPFAM" id="SSF51182">
    <property type="entry name" value="RmlC-like cupins"/>
    <property type="match status" value="1"/>
</dbReference>
<dbReference type="Pfam" id="PF02518">
    <property type="entry name" value="HATPase_c"/>
    <property type="match status" value="1"/>
</dbReference>
<dbReference type="Gene3D" id="2.60.120.10">
    <property type="entry name" value="Jelly Rolls"/>
    <property type="match status" value="1"/>
</dbReference>
<dbReference type="Pfam" id="PF06580">
    <property type="entry name" value="His_kinase"/>
    <property type="match status" value="1"/>
</dbReference>
<keyword evidence="1" id="KW-0175">Coiled coil</keyword>
<sequence length="539" mass="61822">MLNFKELTNKINENKVQYFDEQHFPWGKVQWIDLADGARKAVMSASVATIYPKKEQQLHYHFGYEELIYGIKGETYQYSNGKKVALAAGDIVHIPAEGSHRMYNPGSEEAQFLSIVNPVQKKEITIRERLNGHSLQDINIKDVLDVINLRQILEKFTHAMQLGVIMYDHLGNLITDPLNMPHFCHLCINSSSAECLEHKDISNDATKLRIYRCKFGICSIQKPVLVNQTLLGYLGCGYRRLDYVAPEEEAALKDSFPARDYILVKQKFVDLEMINKNRLLGAAETLSLISEDLVGVVVQSLNEKQINSYKLKLAEEEQRKSQLENFLNESRLKLLESQVNPHFLFNTLNTIAQSSLIEGANTASRLTYALANLLRCSLGKVNSFITIGEELEYIDDYLYIQKNRFPDQFNVNIDIQKEVKEYKIPFMTILVFLENAIVHGFEGLEGSKDIWIKGWMDSLFSICIKVIDNGVGIPVDVINNVEKFKNMDLQSKDIKGLGIYNVFKRLEYYYRNRFKLQFKRLPQGGTEVNLFLPVMAEDS</sequence>
<dbReference type="InterPro" id="IPR014710">
    <property type="entry name" value="RmlC-like_jellyroll"/>
</dbReference>
<accession>A0A1I2P182</accession>
<dbReference type="CDD" id="cd02208">
    <property type="entry name" value="cupin_RmlC-like"/>
    <property type="match status" value="1"/>
</dbReference>
<dbReference type="Pfam" id="PF07883">
    <property type="entry name" value="Cupin_2"/>
    <property type="match status" value="1"/>
</dbReference>
<dbReference type="AlphaFoldDB" id="A0A1I2P182"/>
<dbReference type="EMBL" id="FOOX01000002">
    <property type="protein sequence ID" value="SFG09912.1"/>
    <property type="molecule type" value="Genomic_DNA"/>
</dbReference>
<protein>
    <submittedName>
        <fullName evidence="6">Histidine kinase-, DNA gyrase B-, and HSP90-like ATPase</fullName>
    </submittedName>
</protein>
<organism evidence="6 7">
    <name type="scientific">Desulfotruncus arcticus DSM 17038</name>
    <dbReference type="NCBI Taxonomy" id="1121424"/>
    <lineage>
        <taxon>Bacteria</taxon>
        <taxon>Bacillati</taxon>
        <taxon>Bacillota</taxon>
        <taxon>Clostridia</taxon>
        <taxon>Eubacteriales</taxon>
        <taxon>Desulfallaceae</taxon>
        <taxon>Desulfotruncus</taxon>
    </lineage>
</organism>
<dbReference type="InterPro" id="IPR050640">
    <property type="entry name" value="Bact_2-comp_sensor_kinase"/>
</dbReference>
<dbReference type="InterPro" id="IPR018771">
    <property type="entry name" value="PocR_dom"/>
</dbReference>
<feature type="domain" description="Signal transduction histidine kinase internal region" evidence="3">
    <location>
        <begin position="331"/>
        <end position="409"/>
    </location>
</feature>
<dbReference type="InterPro" id="IPR010559">
    <property type="entry name" value="Sig_transdc_His_kin_internal"/>
</dbReference>
<feature type="coiled-coil region" evidence="1">
    <location>
        <begin position="306"/>
        <end position="333"/>
    </location>
</feature>
<evidence type="ECO:0000259" key="3">
    <source>
        <dbReference type="Pfam" id="PF06580"/>
    </source>
</evidence>
<proteinExistence type="predicted"/>
<evidence type="ECO:0000256" key="1">
    <source>
        <dbReference type="SAM" id="Coils"/>
    </source>
</evidence>
<dbReference type="PANTHER" id="PTHR34220:SF7">
    <property type="entry name" value="SENSOR HISTIDINE KINASE YPDA"/>
    <property type="match status" value="1"/>
</dbReference>
<dbReference type="InterPro" id="IPR003594">
    <property type="entry name" value="HATPase_dom"/>
</dbReference>
<feature type="domain" description="Cupin type-2" evidence="4">
    <location>
        <begin position="48"/>
        <end position="116"/>
    </location>
</feature>
<feature type="domain" description="PocR" evidence="5">
    <location>
        <begin position="142"/>
        <end position="293"/>
    </location>
</feature>
<keyword evidence="6" id="KW-0808">Transferase</keyword>
<dbReference type="Proteomes" id="UP000199337">
    <property type="component" value="Unassembled WGS sequence"/>
</dbReference>
<reference evidence="7" key="1">
    <citation type="submission" date="2016-10" db="EMBL/GenBank/DDBJ databases">
        <authorList>
            <person name="Varghese N."/>
            <person name="Submissions S."/>
        </authorList>
    </citation>
    <scope>NUCLEOTIDE SEQUENCE [LARGE SCALE GENOMIC DNA]</scope>
    <source>
        <strain evidence="7">DSM 17038</strain>
    </source>
</reference>
<evidence type="ECO:0000313" key="6">
    <source>
        <dbReference type="EMBL" id="SFG09912.1"/>
    </source>
</evidence>
<evidence type="ECO:0000259" key="2">
    <source>
        <dbReference type="Pfam" id="PF02518"/>
    </source>
</evidence>
<dbReference type="GO" id="GO:0000155">
    <property type="term" value="F:phosphorelay sensor kinase activity"/>
    <property type="evidence" value="ECO:0007669"/>
    <property type="project" value="InterPro"/>
</dbReference>
<dbReference type="PANTHER" id="PTHR34220">
    <property type="entry name" value="SENSOR HISTIDINE KINASE YPDA"/>
    <property type="match status" value="1"/>
</dbReference>
<dbReference type="Gene3D" id="3.30.565.10">
    <property type="entry name" value="Histidine kinase-like ATPase, C-terminal domain"/>
    <property type="match status" value="1"/>
</dbReference>
<evidence type="ECO:0000313" key="7">
    <source>
        <dbReference type="Proteomes" id="UP000199337"/>
    </source>
</evidence>
<dbReference type="STRING" id="341036.SAMN05660649_00667"/>
<keyword evidence="7" id="KW-1185">Reference proteome</keyword>
<dbReference type="RefSeq" id="WP_092468699.1">
    <property type="nucleotide sequence ID" value="NZ_FOOX01000002.1"/>
</dbReference>
<keyword evidence="6" id="KW-0418">Kinase</keyword>
<dbReference type="SUPFAM" id="SSF55874">
    <property type="entry name" value="ATPase domain of HSP90 chaperone/DNA topoisomerase II/histidine kinase"/>
    <property type="match status" value="1"/>
</dbReference>
<name>A0A1I2P182_9FIRM</name>
<dbReference type="InterPro" id="IPR011051">
    <property type="entry name" value="RmlC_Cupin_sf"/>
</dbReference>
<evidence type="ECO:0000259" key="4">
    <source>
        <dbReference type="Pfam" id="PF07883"/>
    </source>
</evidence>
<dbReference type="InterPro" id="IPR013096">
    <property type="entry name" value="Cupin_2"/>
</dbReference>
<dbReference type="GO" id="GO:0016020">
    <property type="term" value="C:membrane"/>
    <property type="evidence" value="ECO:0007669"/>
    <property type="project" value="InterPro"/>
</dbReference>